<keyword evidence="5" id="KW-1185">Reference proteome</keyword>
<dbReference type="Pfam" id="PF00012">
    <property type="entry name" value="HSP70"/>
    <property type="match status" value="1"/>
</dbReference>
<sequence>MYAAKLFVAAIDFGSNYTGYAFSNVNQPECIYTFDWKHNHLVSTKVPTAVLLNANKEFLAFGYDAETKYMQSLENESDEEDSGEEQNVLYYFRKFNTVFNTESVDKDFLIEDENRRTEMKAFDIFTLTIKYLKEQIIIKLKRMMSGMETGDINYVLTVPAIWDDQSKYFMKKAAEKAGIKWNHITIVLKQNAAYMYCQELMTDQEKIKPTFSKNDIEFVVVDLGGRTADITVHKRHPNGLLKEVVPPSHGAWGEAVIVDEFLRFLENVFGIQVMKELKLNDLEDYTELIHEFEVKKLLINPDTTSDTVITMPVGLVNIIKKRCGGLEAAIKKSKYGDSISVRGQQKLGVSPQKFRDLFKPTIESLLKHLDKLFKHPKVSDVQHVIMVGEFSECKLVQKATEDKFPERKIIIPKETGLAVLKGAVLYGHQPTLSQVDAVLSESMDSVKLFVVAIDFGTTYSGYAFSAKSSPNDIYTCNWKESTLVSMKTPTSVLLDKDKKFVAFGFDAETKYINSFEMDDVESDDDDCSSNQMCHYFNRFKMMLHKQTVNLDTIIKDQNDKQFKAFDIFAFAIKYLKEQAVGKLLKSLRNVKTKDIHYVLTVPAIWDDQAKIFMRKAAEKAGIKGKDLTIALEPETASIYCQELRTNRDKNTKNTFSETIKKGTKYLVLDLGGGTADITVHERLLDDSLEEVLPPSGGDWGGTAIDQAYIEFLHCVFTKKVIEELKSNKLEDYTNLCHEFEVKKRSITSALATDIVISLPYSLVETTAKHCKSVQAVIIESSYKDSVSFSAPQKLIVKPEVFRKLFKPTIDALIGHLDKLLKDPNLSDLHHIIMVGGFSECELVQTAIKKKFPNRKIIIPDEAGMAVLKGAVLFGHQPKKIVKRILKKTYGIQSWPKWDPGLYHESKRVQIDGVYRCKDVFHKFAEKGEKVEEGHSHAQIFQVLKPDERALECTVYTSDDTNPIYVTDTSCQRLGNLIVPIHPINMGRRLEIEETLIFGGTELLFRAKNMETNEICENQFELF</sequence>
<dbReference type="GO" id="GO:0140662">
    <property type="term" value="F:ATP-dependent protein folding chaperone"/>
    <property type="evidence" value="ECO:0007669"/>
    <property type="project" value="InterPro"/>
</dbReference>
<evidence type="ECO:0000313" key="4">
    <source>
        <dbReference type="EMBL" id="CAC5355539.1"/>
    </source>
</evidence>
<evidence type="ECO:0000256" key="3">
    <source>
        <dbReference type="ARBA" id="ARBA00022840"/>
    </source>
</evidence>
<dbReference type="AlphaFoldDB" id="A0A6J7ZU90"/>
<gene>
    <name evidence="4" type="ORF">MCOR_212</name>
</gene>
<proteinExistence type="inferred from homology"/>
<dbReference type="PANTHER" id="PTHR14187:SF5">
    <property type="entry name" value="HEAT SHOCK 70 KDA PROTEIN 12A"/>
    <property type="match status" value="1"/>
</dbReference>
<evidence type="ECO:0000256" key="1">
    <source>
        <dbReference type="ARBA" id="ARBA00007381"/>
    </source>
</evidence>
<organism evidence="4 5">
    <name type="scientific">Mytilus coruscus</name>
    <name type="common">Sea mussel</name>
    <dbReference type="NCBI Taxonomy" id="42192"/>
    <lineage>
        <taxon>Eukaryota</taxon>
        <taxon>Metazoa</taxon>
        <taxon>Spiralia</taxon>
        <taxon>Lophotrochozoa</taxon>
        <taxon>Mollusca</taxon>
        <taxon>Bivalvia</taxon>
        <taxon>Autobranchia</taxon>
        <taxon>Pteriomorphia</taxon>
        <taxon>Mytilida</taxon>
        <taxon>Mytiloidea</taxon>
        <taxon>Mytilidae</taxon>
        <taxon>Mytilinae</taxon>
        <taxon>Mytilus</taxon>
    </lineage>
</organism>
<dbReference type="SUPFAM" id="SSF53067">
    <property type="entry name" value="Actin-like ATPase domain"/>
    <property type="match status" value="4"/>
</dbReference>
<dbReference type="Proteomes" id="UP000507470">
    <property type="component" value="Unassembled WGS sequence"/>
</dbReference>
<keyword evidence="2" id="KW-0547">Nucleotide-binding</keyword>
<dbReference type="Gene3D" id="3.30.420.40">
    <property type="match status" value="5"/>
</dbReference>
<dbReference type="InterPro" id="IPR013126">
    <property type="entry name" value="Hsp_70_fam"/>
</dbReference>
<name>A0A6J7ZU90_MYTCO</name>
<dbReference type="Gene3D" id="3.90.640.10">
    <property type="entry name" value="Actin, Chain A, domain 4"/>
    <property type="match status" value="1"/>
</dbReference>
<keyword evidence="3" id="KW-0067">ATP-binding</keyword>
<dbReference type="PANTHER" id="PTHR14187">
    <property type="entry name" value="ALPHA KINASE/ELONGATION FACTOR 2 KINASE"/>
    <property type="match status" value="1"/>
</dbReference>
<dbReference type="OrthoDB" id="2963168at2759"/>
<dbReference type="InterPro" id="IPR043129">
    <property type="entry name" value="ATPase_NBD"/>
</dbReference>
<protein>
    <recommendedName>
        <fullName evidence="6">HSPA12A</fullName>
    </recommendedName>
</protein>
<evidence type="ECO:0000256" key="2">
    <source>
        <dbReference type="ARBA" id="ARBA00022741"/>
    </source>
</evidence>
<dbReference type="CDD" id="cd10229">
    <property type="entry name" value="ASKHA_NBD_HSP70_HSPA12"/>
    <property type="match status" value="2"/>
</dbReference>
<reference evidence="4 5" key="1">
    <citation type="submission" date="2020-06" db="EMBL/GenBank/DDBJ databases">
        <authorList>
            <person name="Li R."/>
            <person name="Bekaert M."/>
        </authorList>
    </citation>
    <scope>NUCLEOTIDE SEQUENCE [LARGE SCALE GENOMIC DNA]</scope>
    <source>
        <strain evidence="5">wild</strain>
    </source>
</reference>
<dbReference type="EMBL" id="CACVKT020000057">
    <property type="protein sequence ID" value="CAC5355539.1"/>
    <property type="molecule type" value="Genomic_DNA"/>
</dbReference>
<evidence type="ECO:0000313" key="5">
    <source>
        <dbReference type="Proteomes" id="UP000507470"/>
    </source>
</evidence>
<dbReference type="GO" id="GO:0005524">
    <property type="term" value="F:ATP binding"/>
    <property type="evidence" value="ECO:0007669"/>
    <property type="project" value="UniProtKB-KW"/>
</dbReference>
<evidence type="ECO:0008006" key="6">
    <source>
        <dbReference type="Google" id="ProtNLM"/>
    </source>
</evidence>
<accession>A0A6J7ZU90</accession>
<comment type="similarity">
    <text evidence="1">Belongs to the heat shock protein 70 family.</text>
</comment>